<dbReference type="Gene3D" id="3.90.1150.10">
    <property type="entry name" value="Aspartate Aminotransferase, domain 1"/>
    <property type="match status" value="1"/>
</dbReference>
<keyword evidence="5" id="KW-0808">Transferase</keyword>
<dbReference type="PANTHER" id="PTHR43586">
    <property type="entry name" value="CYSTEINE DESULFURASE"/>
    <property type="match status" value="1"/>
</dbReference>
<evidence type="ECO:0000256" key="1">
    <source>
        <dbReference type="ARBA" id="ARBA00001933"/>
    </source>
</evidence>
<evidence type="ECO:0000313" key="5">
    <source>
        <dbReference type="EMBL" id="GLY70455.1"/>
    </source>
</evidence>
<dbReference type="Proteomes" id="UP001165136">
    <property type="component" value="Unassembled WGS sequence"/>
</dbReference>
<keyword evidence="2" id="KW-0663">Pyridoxal phosphate</keyword>
<dbReference type="InterPro" id="IPR015424">
    <property type="entry name" value="PyrdxlP-dep_Trfase"/>
</dbReference>
<dbReference type="InterPro" id="IPR000192">
    <property type="entry name" value="Aminotrans_V_dom"/>
</dbReference>
<protein>
    <submittedName>
        <fullName evidence="5">Aminotransferase YcbU</fullName>
    </submittedName>
</protein>
<evidence type="ECO:0000259" key="4">
    <source>
        <dbReference type="Pfam" id="PF00266"/>
    </source>
</evidence>
<proteinExistence type="predicted"/>
<keyword evidence="6" id="KW-1185">Reference proteome</keyword>
<accession>A0A9W6R8Y5</accession>
<evidence type="ECO:0000256" key="2">
    <source>
        <dbReference type="ARBA" id="ARBA00022898"/>
    </source>
</evidence>
<dbReference type="Gene3D" id="3.40.640.10">
    <property type="entry name" value="Type I PLP-dependent aspartate aminotransferase-like (Major domain)"/>
    <property type="match status" value="1"/>
</dbReference>
<gene>
    <name evidence="5" type="primary">ycbU</name>
    <name evidence="5" type="ORF">Atai01_70740</name>
</gene>
<dbReference type="PANTHER" id="PTHR43586:SF8">
    <property type="entry name" value="CYSTEINE DESULFURASE 1, CHLOROPLASTIC"/>
    <property type="match status" value="1"/>
</dbReference>
<feature type="domain" description="Aminotransferase class V" evidence="4">
    <location>
        <begin position="19"/>
        <end position="352"/>
    </location>
</feature>
<dbReference type="InterPro" id="IPR015422">
    <property type="entry name" value="PyrdxlP-dep_Trfase_small"/>
</dbReference>
<dbReference type="InterPro" id="IPR015421">
    <property type="entry name" value="PyrdxlP-dep_Trfase_major"/>
</dbReference>
<evidence type="ECO:0000256" key="3">
    <source>
        <dbReference type="ARBA" id="ARBA00023194"/>
    </source>
</evidence>
<dbReference type="GO" id="GO:0008483">
    <property type="term" value="F:transaminase activity"/>
    <property type="evidence" value="ECO:0007669"/>
    <property type="project" value="UniProtKB-KW"/>
</dbReference>
<evidence type="ECO:0000313" key="6">
    <source>
        <dbReference type="Proteomes" id="UP001165136"/>
    </source>
</evidence>
<dbReference type="GO" id="GO:0017000">
    <property type="term" value="P:antibiotic biosynthetic process"/>
    <property type="evidence" value="ECO:0007669"/>
    <property type="project" value="UniProtKB-KW"/>
</dbReference>
<comment type="cofactor">
    <cofactor evidence="1">
        <name>pyridoxal 5'-phosphate</name>
        <dbReference type="ChEBI" id="CHEBI:597326"/>
    </cofactor>
</comment>
<keyword evidence="5" id="KW-0032">Aminotransferase</keyword>
<dbReference type="EMBL" id="BSTI01000023">
    <property type="protein sequence ID" value="GLY70455.1"/>
    <property type="molecule type" value="Genomic_DNA"/>
</dbReference>
<dbReference type="RefSeq" id="WP_285489642.1">
    <property type="nucleotide sequence ID" value="NZ_BSTI01000023.1"/>
</dbReference>
<reference evidence="5" key="1">
    <citation type="submission" date="2023-03" db="EMBL/GenBank/DDBJ databases">
        <title>Amycolatopsis taiwanensis NBRC 103393.</title>
        <authorList>
            <person name="Ichikawa N."/>
            <person name="Sato H."/>
            <person name="Tonouchi N."/>
        </authorList>
    </citation>
    <scope>NUCLEOTIDE SEQUENCE</scope>
    <source>
        <strain evidence="5">NBRC 103393</strain>
    </source>
</reference>
<comment type="caution">
    <text evidence="5">The sequence shown here is derived from an EMBL/GenBank/DDBJ whole genome shotgun (WGS) entry which is preliminary data.</text>
</comment>
<dbReference type="AlphaFoldDB" id="A0A9W6R8Y5"/>
<dbReference type="Pfam" id="PF00266">
    <property type="entry name" value="Aminotran_5"/>
    <property type="match status" value="1"/>
</dbReference>
<organism evidence="5 6">
    <name type="scientific">Amycolatopsis taiwanensis</name>
    <dbReference type="NCBI Taxonomy" id="342230"/>
    <lineage>
        <taxon>Bacteria</taxon>
        <taxon>Bacillati</taxon>
        <taxon>Actinomycetota</taxon>
        <taxon>Actinomycetes</taxon>
        <taxon>Pseudonocardiales</taxon>
        <taxon>Pseudonocardiaceae</taxon>
        <taxon>Amycolatopsis</taxon>
    </lineage>
</organism>
<sequence length="386" mass="40989">MTAALSDRADFPVLEELTYLNTASIGLVPASIVDSTEEFARELATRGTTWFDEEQETRALEGARTAAAELFDVDAHDVAVGSSFTELLAQLAWALAPGSGRNIVSIDIDFPSVTRVWQRIASQTGAEVRWVRVAGDPGSLDTARVIEAIDERTAVVCVSHVQYSTGYVLDLAAVTRAAREVGAVVLVDATQAAGQVPLRPKEWGVDALLAGGYKWLGGMFGAAVAYVRPGLLAGRRPPIVGWLTDPEPYTLEATRLQWPAGARTLEASTSSYSAALALGLAIRYSLGLGVDRVRAHGLALAATLADGLRELGADLLSPEKPSEGSGIVTVRFPGHDADRITAQLNARGVVVSPRLQATRFSVHHHTNGEEVAHALQVAREVLGADK</sequence>
<dbReference type="SUPFAM" id="SSF53383">
    <property type="entry name" value="PLP-dependent transferases"/>
    <property type="match status" value="1"/>
</dbReference>
<name>A0A9W6R8Y5_9PSEU</name>
<keyword evidence="3" id="KW-0045">Antibiotic biosynthesis</keyword>